<dbReference type="InterPro" id="IPR022385">
    <property type="entry name" value="Rhs_assc_core"/>
</dbReference>
<dbReference type="InterPro" id="IPR050708">
    <property type="entry name" value="T6SS_VgrG/RHS"/>
</dbReference>
<sequence length="3319" mass="375473">MQRIIYRLLFLYLLLGSFLSVKAIDERYAARELSGNSLAPDSTSIVMDEVYFNPQLKPLQTTWFVKNLITFKINEDYRHVLPDEFIVNLKFRIRYTEDNNGTPVVTESDPKTLNIEYTKYTSYKNKEVYIGSNWYKVEIIIDSIWATEGNLNDFREALVLTNEILINREYDFSCTNNAIQTVSGSDSVLLKKGEYNVSWAPERAADEYDLEWTYIDELSIDNYKVGGQFDPGRLFKNNATRVSVTSEFYHIPMLYEASGRLFYRVRAVQVKRDGQRIESVWSSNYTGGMGSYLFQGHDSTFNWQASTSFAEEGKRKSVVQYFDGSLKSRQTVTKDNTTDTTIIAETLYDYQGRPVIQVMPTPSLSSIINYTPNFNRLNAPGTEYRKNEYDGMLQADNVCKEGAPVMDTVYGAAQYYSGANPLASEGYHKYIPNAKGYVFAETRYTPDNTGRISMQGGVGETYQIGKGHETSYTYNGADQEELDALFGTEVGNASHYFKNTVRDANGQVSISYVDMHGRTIATALAGTPPVAVDALSSNNTNFISKNLIDSNRNIIKGTVIESSNGLSVTKAGPHRFKYSLLPDSINISDCNNNTVCYDCIYDLRITITDECNNSTFTNGKQVVINRTNYTIDTTCGSLTLLPAVDTTVYLMEGSYLVTKTLTLNQQAMDHYREVFLAKNTCKSLEQTIQEQKNLLAATLQCEPSCATCTASVSDWDTFRSGYMQQNGIPVNEEGAYYTQAWRAFNAELEECKKLCEGPTLTQTTKMQMLADVTPPSGQYANPANITMYSIFYKPYDDKENYQDVTVYLDENGMVETRDPKIMGREEFIASFKSSWAEALLEKHPEYLKLQKFNELAASNTWDQQFGNTQTYQEAVARGYLNPGDFATHPAGAGFAYNATYRDPFFTDLINDGKVNPYFKNLMEMTLLSKVQEGGNAISMWSVATMLANCSSDDAACMNQYKLLNSAFSTSTDCTGDLDLAWKYFREMYLQRKRELIADILRNAQAVHPLYADLSSLPNLKHRLNFIDPQLIPVSDMPLTEQAARDSVQTYINQNCASYVQQWWEELKPCNYNSTDSLWIVPRLIQVCVEGGDLEHLFGASTVKPSSTYQYKNFEEVLKAYSAISGRSYNSTCNVYLMSAPLPYDQQPVYINKPVFQKPADCECEILDSLNDQYQLDGKDASLSAYLLRTTGTKISQGALDTLRLACNGQVNCNNLATPVYLPPVLQCGVKNVCVSCITVDTLVRNYKRDFPFSFPTYTEDDSLQRVNNRLFENYMNYNTGFSKTVQEYLSFIDTCSKQHNIPCDEALVDLLDQFNANYKNNSTYTPGGQYKGDTTDWAIWTQFPVSWAESIQNGVLTFPSRVTGGSVNPGALEYVYLKPMKIPANGFSIETRLKFPVLDSTNCNVPNFQFQLRPVGGFVNAMFFTKSIPCGRTYGNFDLGDSTHPTPNRIITQHNELAIDMTDWVKIRMTIRNNKYQIYVADTFLMEMPYTGTLTEMTRFGLFFGTGSNYSKAIPAVDYIRVYNECDGLVMNQEFNSVNDKVCPDLSVRVAPDDYKTVFTSYYNENRNTNLSYEQIESLYANGCNGLKLNSCDNKSTCNKQKELLTSYTQKRLTDSSHFHRNRITTEEDFTYSLSDIYKNGYAHIPDQYINTTNFGSHYRKYDTLCAGNEFTFVTRVKKPGRDSTTTSLTVQVHFIDDEGFKNFGAHFYLLPPNPTAADTAYVLAHNGMIGYLSYYLPTSNHFIADYFDWAEVKITRSADSIWRVYYNDTFINQLYVPKTVNRLAGFQVIFQGKANNGYVDYVKIYDQNNKLQYVEEFEDALQSPSNEPAAFRCEDSCKAKFARYYNQQTHSTLTYAQIEQEYANCGITLDGCGFVTTCDTLTKWMNDYKKYGGVPHLDASGSDTTHWKVDFGGWNYTAEVPLGEVIRNGVMALPDYYADTLSKTFVAFDYIKDTICFDTTGFTWESRIKLPDSLANIDAFGTIWWVYLYPNKEVGDILLTISPYDGQGTGVCTHLNDPLKSCILQNAGLHLNDWTVVKLQFRGRNFKVYIDGVLKSERTLDAPISNLYTASIAPRSLKGQVDYIRIYDVDSTMLYNEDFDDAHKLAQISNKGKCAPCEVSFANYFNERNSSNYTYASIDSIYFNGCGAHLSLCGEPALTLCGKTEPVFAAVTPRQHTTCADSTLFSNSTGTLIHDAYRDSLIGSFNDRYLAKCLKARYNETFTLYQPVSEYHYTLYYYDQAGNLVKTIPPEGVDVSKFGHARAWSDSVRTAHRRNEALTPQHKLPTQYRYNTLNQVMAQKSPDGGLSEFWYDRLGRLAISRNAKQRLASATEENRLYSYTKYDSLGRITEVGQVSNQASNGAMTDAVSRNQPVLENWLAALYSRRGQITNTVYDLPYPGFVNFGDPRRVITQRNLRNRVSYTTLTDTGLYNIPSQGTFYTYDILGNVDHLLQDYGDDGNNITSNVMNKNGNRWKKISYQYDLISGKVNMVMFQQGWRDGFFHRYSYDAENRLTLVETSKDSLIWEKDARYEYYRHGPLARVTLGDQQVQGIDYAYTLQGWLKGINSTGGSETFDMGEDGKTGSLNQFTARDALGLTLNYFGNDYTAISGGAPFPGYSSKLPVNEFRPLYNGNISSSSVYQRKFEGEVGGPLIFYNYKYDQLNRLTQQDAFTGFNTTTNEWSSPMTSMGDRLKERIAYDANGNILKYLRNSINPQARMDSLTYHYYANTNQLRWIKDTVGADGFIHPENRIIDIDGQVDDNYIYDSIGNLVADKQENITSIKWNVYGKIAEITRTATATVPASNIKYTYDAMGNRISQVMTADGTKKYTWYVRDAQGNILTTYSAEGANTDLGTLDFKLSDRFLYGSSRLGTIAANESANGEPGSTEFYYENRKFPYERGYKQYELTNHLGNVLATVSDRKFGVSSGGSSLIDHYDPHIVTAQDYYPFGMLSRVALPNSGKDYKFGFNGKMNDNDVKGGLGNQQDYGMRIYDPRIGRFLSVDPLQRQFPDLTPYQFSGNTPIQAIDLDGLEPQGFMEYWKAKTKEYPTKWGYTVQDVYDYKTKQTWTVMHYPNTNEYYYWQTKYEGANKLFIPQNTGLNRYENQWTGLFKQFKPTHLSEDRSFHYAMVGMLSTPFVAMGAIEGSAAIWSTVESNALKVIGNALLKYWYHAPAIGKIGMNVAEFLDESGSVGGAKAAYFTAGSFAKYGDDMIGGYFNFVGEKSGLERQLELGAEMAADGKHLILKGISYVRDAITKITLSNDEAKGELGRNGLNAIMDLYKKYAKENGFEKLTVIYTRSEGSSSKNPGSTKEFVYDLINE</sequence>
<keyword evidence="2" id="KW-1185">Reference proteome</keyword>
<dbReference type="SUPFAM" id="SSF49899">
    <property type="entry name" value="Concanavalin A-like lectins/glucanases"/>
    <property type="match status" value="1"/>
</dbReference>
<organism evidence="1 2">
    <name type="scientific">Niastella populi</name>
    <dbReference type="NCBI Taxonomy" id="550983"/>
    <lineage>
        <taxon>Bacteria</taxon>
        <taxon>Pseudomonadati</taxon>
        <taxon>Bacteroidota</taxon>
        <taxon>Chitinophagia</taxon>
        <taxon>Chitinophagales</taxon>
        <taxon>Chitinophagaceae</taxon>
        <taxon>Niastella</taxon>
    </lineage>
</organism>
<dbReference type="STRING" id="550983.A4R26_00950"/>
<accession>A0A1V9GCZ4</accession>
<dbReference type="PANTHER" id="PTHR32305">
    <property type="match status" value="1"/>
</dbReference>
<protein>
    <submittedName>
        <fullName evidence="1">Uncharacterized protein</fullName>
    </submittedName>
</protein>
<dbReference type="Proteomes" id="UP000192276">
    <property type="component" value="Unassembled WGS sequence"/>
</dbReference>
<gene>
    <name evidence="1" type="ORF">A4R26_00950</name>
</gene>
<name>A0A1V9GCZ4_9BACT</name>
<dbReference type="NCBIfam" id="TIGR03696">
    <property type="entry name" value="Rhs_assc_core"/>
    <property type="match status" value="1"/>
</dbReference>
<dbReference type="PANTHER" id="PTHR32305:SF15">
    <property type="entry name" value="PROTEIN RHSA-RELATED"/>
    <property type="match status" value="1"/>
</dbReference>
<reference evidence="2" key="1">
    <citation type="submission" date="2016-04" db="EMBL/GenBank/DDBJ databases">
        <authorList>
            <person name="Chen L."/>
            <person name="Zhuang W."/>
            <person name="Wang G."/>
        </authorList>
    </citation>
    <scope>NUCLEOTIDE SEQUENCE [LARGE SCALE GENOMIC DNA]</scope>
    <source>
        <strain evidence="2">208</strain>
    </source>
</reference>
<proteinExistence type="predicted"/>
<evidence type="ECO:0000313" key="1">
    <source>
        <dbReference type="EMBL" id="OQP68407.1"/>
    </source>
</evidence>
<evidence type="ECO:0000313" key="2">
    <source>
        <dbReference type="Proteomes" id="UP000192276"/>
    </source>
</evidence>
<dbReference type="OrthoDB" id="2972467at2"/>
<dbReference type="RefSeq" id="WP_081158717.1">
    <property type="nucleotide sequence ID" value="NZ_LWBP01000001.1"/>
</dbReference>
<dbReference type="GO" id="GO:0004553">
    <property type="term" value="F:hydrolase activity, hydrolyzing O-glycosyl compounds"/>
    <property type="evidence" value="ECO:0007669"/>
    <property type="project" value="UniProtKB-ARBA"/>
</dbReference>
<dbReference type="InterPro" id="IPR013320">
    <property type="entry name" value="ConA-like_dom_sf"/>
</dbReference>
<dbReference type="GO" id="GO:0005975">
    <property type="term" value="P:carbohydrate metabolic process"/>
    <property type="evidence" value="ECO:0007669"/>
    <property type="project" value="UniProtKB-ARBA"/>
</dbReference>
<dbReference type="Gene3D" id="2.180.10.10">
    <property type="entry name" value="RHS repeat-associated core"/>
    <property type="match status" value="1"/>
</dbReference>
<comment type="caution">
    <text evidence="1">The sequence shown here is derived from an EMBL/GenBank/DDBJ whole genome shotgun (WGS) entry which is preliminary data.</text>
</comment>
<dbReference type="EMBL" id="LWBP01000001">
    <property type="protein sequence ID" value="OQP68407.1"/>
    <property type="molecule type" value="Genomic_DNA"/>
</dbReference>